<dbReference type="EMBL" id="JAJFZV010000004">
    <property type="protein sequence ID" value="MCC3297135.1"/>
    <property type="molecule type" value="Genomic_DNA"/>
</dbReference>
<dbReference type="RefSeq" id="WP_227894880.1">
    <property type="nucleotide sequence ID" value="NZ_CP099466.1"/>
</dbReference>
<evidence type="ECO:0000313" key="3">
    <source>
        <dbReference type="Proteomes" id="UP001139158"/>
    </source>
</evidence>
<feature type="transmembrane region" description="Helical" evidence="1">
    <location>
        <begin position="60"/>
        <end position="86"/>
    </location>
</feature>
<dbReference type="Proteomes" id="UP001139158">
    <property type="component" value="Unassembled WGS sequence"/>
</dbReference>
<dbReference type="AlphaFoldDB" id="A0A9X1MDB6"/>
<evidence type="ECO:0000313" key="2">
    <source>
        <dbReference type="EMBL" id="MCC3297135.1"/>
    </source>
</evidence>
<proteinExistence type="predicted"/>
<name>A0A9X1MDB6_9MICC</name>
<keyword evidence="1" id="KW-0472">Membrane</keyword>
<comment type="caution">
    <text evidence="2">The sequence shown here is derived from an EMBL/GenBank/DDBJ whole genome shotgun (WGS) entry which is preliminary data.</text>
</comment>
<organism evidence="2 3">
    <name type="scientific">Arthrobacter caoxuetaonis</name>
    <dbReference type="NCBI Taxonomy" id="2886935"/>
    <lineage>
        <taxon>Bacteria</taxon>
        <taxon>Bacillati</taxon>
        <taxon>Actinomycetota</taxon>
        <taxon>Actinomycetes</taxon>
        <taxon>Micrococcales</taxon>
        <taxon>Micrococcaceae</taxon>
        <taxon>Arthrobacter</taxon>
    </lineage>
</organism>
<protein>
    <submittedName>
        <fullName evidence="2">DUF3995 domain-containing protein</fullName>
    </submittedName>
</protein>
<keyword evidence="3" id="KW-1185">Reference proteome</keyword>
<gene>
    <name evidence="2" type="ORF">LJ757_04865</name>
</gene>
<feature type="transmembrane region" description="Helical" evidence="1">
    <location>
        <begin position="98"/>
        <end position="126"/>
    </location>
</feature>
<keyword evidence="1" id="KW-0812">Transmembrane</keyword>
<feature type="transmembrane region" description="Helical" evidence="1">
    <location>
        <begin position="138"/>
        <end position="161"/>
    </location>
</feature>
<sequence>MRRSISQRRHRTRPARGRFFLWAACTLGLIHAGFSLYWALGGRWLLATVGQFAVQAAKDVPLQAALLLAGTALLKAAAAVIPLAAAYGRFPFPGVIRVLSWIGGAGLVVYGGVNTAAAAAVLAGWIPADPEADSQGLLGHALLWDPLFLGWGACLLAYLFASRPARTEPGA</sequence>
<accession>A0A9X1MDB6</accession>
<reference evidence="2" key="1">
    <citation type="submission" date="2021-10" db="EMBL/GenBank/DDBJ databases">
        <title>Novel species in genus Arthrobacter.</title>
        <authorList>
            <person name="Liu Y."/>
        </authorList>
    </citation>
    <scope>NUCLEOTIDE SEQUENCE</scope>
    <source>
        <strain evidence="2">Zg-Y453</strain>
    </source>
</reference>
<evidence type="ECO:0000256" key="1">
    <source>
        <dbReference type="SAM" id="Phobius"/>
    </source>
</evidence>
<feature type="transmembrane region" description="Helical" evidence="1">
    <location>
        <begin position="20"/>
        <end position="40"/>
    </location>
</feature>
<dbReference type="Pfam" id="PF13160">
    <property type="entry name" value="DUF3995"/>
    <property type="match status" value="1"/>
</dbReference>
<dbReference type="InterPro" id="IPR025058">
    <property type="entry name" value="DUF3995"/>
</dbReference>
<keyword evidence="1" id="KW-1133">Transmembrane helix</keyword>